<keyword evidence="3" id="KW-1185">Reference proteome</keyword>
<comment type="caution">
    <text evidence="2">The sequence shown here is derived from an EMBL/GenBank/DDBJ whole genome shotgun (WGS) entry which is preliminary data.</text>
</comment>
<dbReference type="InterPro" id="IPR036754">
    <property type="entry name" value="YbaK/aa-tRNA-synt-asso_dom_sf"/>
</dbReference>
<evidence type="ECO:0000259" key="1">
    <source>
        <dbReference type="Pfam" id="PF04073"/>
    </source>
</evidence>
<sequence length="181" mass="18736">MSASLGTLDLVPAAERPDLLAPPVAGALAGLSADDAATVLVCEIDPDLADTAALTDAYDLPLEVSANCIVVLGKRAGEERTAGCVIPADARLDVNGVVRKRLDVRKCSFAPREWATEHTAMEYGGITPVGLPGAWPLLIDERVAQLDQAIIGSGLRRSKLVLPGRVLAALPGAQVLPLATA</sequence>
<dbReference type="InterPro" id="IPR007214">
    <property type="entry name" value="YbaK/aa-tRNA-synth-assoc-dom"/>
</dbReference>
<gene>
    <name evidence="2" type="ORF">CLV56_2695</name>
</gene>
<evidence type="ECO:0000313" key="2">
    <source>
        <dbReference type="EMBL" id="PJJ58444.1"/>
    </source>
</evidence>
<reference evidence="2 3" key="1">
    <citation type="submission" date="2017-11" db="EMBL/GenBank/DDBJ databases">
        <title>Genomic Encyclopedia of Archaeal and Bacterial Type Strains, Phase II (KMG-II): From Individual Species to Whole Genera.</title>
        <authorList>
            <person name="Goeker M."/>
        </authorList>
    </citation>
    <scope>NUCLEOTIDE SEQUENCE [LARGE SCALE GENOMIC DNA]</scope>
    <source>
        <strain evidence="2 3">DSM 27763</strain>
    </source>
</reference>
<dbReference type="Proteomes" id="UP000230842">
    <property type="component" value="Unassembled WGS sequence"/>
</dbReference>
<dbReference type="OrthoDB" id="9796920at2"/>
<evidence type="ECO:0000313" key="3">
    <source>
        <dbReference type="Proteomes" id="UP000230842"/>
    </source>
</evidence>
<dbReference type="GO" id="GO:0002161">
    <property type="term" value="F:aminoacyl-tRNA deacylase activity"/>
    <property type="evidence" value="ECO:0007669"/>
    <property type="project" value="InterPro"/>
</dbReference>
<accession>A0A0B2B1H9</accession>
<dbReference type="AlphaFoldDB" id="A0A0B2B1H9"/>
<dbReference type="RefSeq" id="WP_039364293.1">
    <property type="nucleotide sequence ID" value="NZ_PGEZ01000001.1"/>
</dbReference>
<feature type="domain" description="YbaK/aminoacyl-tRNA synthetase-associated" evidence="1">
    <location>
        <begin position="46"/>
        <end position="167"/>
    </location>
</feature>
<dbReference type="SUPFAM" id="SSF55826">
    <property type="entry name" value="YbaK/ProRS associated domain"/>
    <property type="match status" value="1"/>
</dbReference>
<protein>
    <submittedName>
        <fullName evidence="2">Prolyl-tRNA editing enzyme YbaK/EbsC (Cys-tRNA(Pro) deacylase)</fullName>
    </submittedName>
</protein>
<proteinExistence type="predicted"/>
<dbReference type="EMBL" id="PGEZ01000001">
    <property type="protein sequence ID" value="PJJ58444.1"/>
    <property type="molecule type" value="Genomic_DNA"/>
</dbReference>
<name>A0A0B2B1H9_9ACTN</name>
<dbReference type="Gene3D" id="3.90.960.10">
    <property type="entry name" value="YbaK/aminoacyl-tRNA synthetase-associated domain"/>
    <property type="match status" value="1"/>
</dbReference>
<dbReference type="Pfam" id="PF04073">
    <property type="entry name" value="tRNA_edit"/>
    <property type="match status" value="1"/>
</dbReference>
<organism evidence="2 3">
    <name type="scientific">Mumia flava</name>
    <dbReference type="NCBI Taxonomy" id="1348852"/>
    <lineage>
        <taxon>Bacteria</taxon>
        <taxon>Bacillati</taxon>
        <taxon>Actinomycetota</taxon>
        <taxon>Actinomycetes</taxon>
        <taxon>Propionibacteriales</taxon>
        <taxon>Nocardioidaceae</taxon>
        <taxon>Mumia</taxon>
    </lineage>
</organism>